<evidence type="ECO:0000313" key="2">
    <source>
        <dbReference type="EMBL" id="RQH53532.1"/>
    </source>
</evidence>
<reference evidence="2 3" key="1">
    <citation type="journal article" date="2018" name="ACS Chem. Biol.">
        <title>Ketoreductase domain dysfunction expands chemodiversity: malyngamide biosynthesis in the cyanobacterium Okeania hirsuta.</title>
        <authorList>
            <person name="Moss N.A."/>
            <person name="Leao T."/>
            <person name="Rankin M."/>
            <person name="McCullough T.M."/>
            <person name="Qu P."/>
            <person name="Korobeynikov A."/>
            <person name="Smith J.L."/>
            <person name="Gerwick L."/>
            <person name="Gerwick W.H."/>
        </authorList>
    </citation>
    <scope>NUCLEOTIDE SEQUENCE [LARGE SCALE GENOMIC DNA]</scope>
    <source>
        <strain evidence="2 3">PAB10Feb10-1</strain>
    </source>
</reference>
<name>A0A3N6R4Q5_9CYAN</name>
<sequence>MAKFRLFKSYFNRLNVETELKPWKTVTDNKIIPPTNLPEPVRSFMASHFNRSLSYFTIQKVNHGDQDNSTAISIKFKPGEYDDTTQEGLTKIADKLGDAFKVQDPNSDIQASISEAVTKIKKELPQKSASIKNDLIKLRRPPQVSYADLIAARKTPSRYITGRTPSQLGRRPTSRR</sequence>
<dbReference type="RefSeq" id="WP_124144184.1">
    <property type="nucleotide sequence ID" value="NZ_CAWOKI010000390.1"/>
</dbReference>
<evidence type="ECO:0000313" key="3">
    <source>
        <dbReference type="Proteomes" id="UP000269154"/>
    </source>
</evidence>
<evidence type="ECO:0000256" key="1">
    <source>
        <dbReference type="SAM" id="MobiDB-lite"/>
    </source>
</evidence>
<dbReference type="EMBL" id="RCBY01000012">
    <property type="protein sequence ID" value="RQH53532.1"/>
    <property type="molecule type" value="Genomic_DNA"/>
</dbReference>
<comment type="caution">
    <text evidence="2">The sequence shown here is derived from an EMBL/GenBank/DDBJ whole genome shotgun (WGS) entry which is preliminary data.</text>
</comment>
<protein>
    <submittedName>
        <fullName evidence="2">Uncharacterized protein</fullName>
    </submittedName>
</protein>
<organism evidence="2 3">
    <name type="scientific">Okeania hirsuta</name>
    <dbReference type="NCBI Taxonomy" id="1458930"/>
    <lineage>
        <taxon>Bacteria</taxon>
        <taxon>Bacillati</taxon>
        <taxon>Cyanobacteriota</taxon>
        <taxon>Cyanophyceae</taxon>
        <taxon>Oscillatoriophycideae</taxon>
        <taxon>Oscillatoriales</taxon>
        <taxon>Microcoleaceae</taxon>
        <taxon>Okeania</taxon>
    </lineage>
</organism>
<dbReference type="OrthoDB" id="174617at1117"/>
<accession>A0A3N6R4Q5</accession>
<dbReference type="Proteomes" id="UP000269154">
    <property type="component" value="Unassembled WGS sequence"/>
</dbReference>
<dbReference type="AlphaFoldDB" id="A0A3N6R4Q5"/>
<feature type="region of interest" description="Disordered" evidence="1">
    <location>
        <begin position="157"/>
        <end position="176"/>
    </location>
</feature>
<gene>
    <name evidence="2" type="ORF">D5R40_03960</name>
</gene>
<proteinExistence type="predicted"/>
<keyword evidence="3" id="KW-1185">Reference proteome</keyword>